<feature type="domain" description="RRM" evidence="6">
    <location>
        <begin position="236"/>
        <end position="314"/>
    </location>
</feature>
<dbReference type="PANTHER" id="PTHR47640">
    <property type="entry name" value="TRNA SELENOCYSTEINE 1-ASSOCIATED PROTEIN 1-RELATED-RELATED"/>
    <property type="match status" value="1"/>
</dbReference>
<name>A0A8B8G7Q1_9HEMI</name>
<accession>A0A8B8G7Q1</accession>
<dbReference type="InterPro" id="IPR035979">
    <property type="entry name" value="RBD_domain_sf"/>
</dbReference>
<sequence>MADAFDKLRMMEVEMNKFEEEIGIPNYIDGTPGTPQAYGQMNRHLVSSGNGYQADRDSMNSYMDNDNYSMGQQNSMSSQGYNNMRPSFSNNQMLLQQPQRRYNVKVDKTIGPVILSGAPKLYSSKPEPSQLPVSDSIIKPEDVLKMTTSINPLKKESKKSQPTVLPGKEMAEAVKATSKTVVVSAGGNAVAAAECAASIPNQSAKSKGKKNKKFIRTSGGQVWEDQTLCEWDEDDFRLFCGDLGNDVTDELLARTFSRYPSFQKARVVRDRRTMKTRGFGFVSFKDPADFIKATKELNGRYVGSRPIKLRKSMWKNRSLEVTKKKEKEKAALISLLTGQSS</sequence>
<dbReference type="GO" id="GO:0003729">
    <property type="term" value="F:mRNA binding"/>
    <property type="evidence" value="ECO:0007669"/>
    <property type="project" value="InterPro"/>
</dbReference>
<organism evidence="7 8">
    <name type="scientific">Sipha flava</name>
    <name type="common">yellow sugarcane aphid</name>
    <dbReference type="NCBI Taxonomy" id="143950"/>
    <lineage>
        <taxon>Eukaryota</taxon>
        <taxon>Metazoa</taxon>
        <taxon>Ecdysozoa</taxon>
        <taxon>Arthropoda</taxon>
        <taxon>Hexapoda</taxon>
        <taxon>Insecta</taxon>
        <taxon>Pterygota</taxon>
        <taxon>Neoptera</taxon>
        <taxon>Paraneoptera</taxon>
        <taxon>Hemiptera</taxon>
        <taxon>Sternorrhyncha</taxon>
        <taxon>Aphidomorpha</taxon>
        <taxon>Aphidoidea</taxon>
        <taxon>Aphididae</taxon>
        <taxon>Sipha</taxon>
    </lineage>
</organism>
<dbReference type="InterPro" id="IPR050825">
    <property type="entry name" value="RBM42_RBP45_47-like"/>
</dbReference>
<proteinExistence type="inferred from homology"/>
<reference evidence="8" key="1">
    <citation type="submission" date="2025-08" db="UniProtKB">
        <authorList>
            <consortium name="RefSeq"/>
        </authorList>
    </citation>
    <scope>IDENTIFICATION</scope>
    <source>
        <tissue evidence="8">Whole body</tissue>
    </source>
</reference>
<dbReference type="Pfam" id="PF00076">
    <property type="entry name" value="RRM_1"/>
    <property type="match status" value="1"/>
</dbReference>
<keyword evidence="7" id="KW-1185">Reference proteome</keyword>
<dbReference type="AlphaFoldDB" id="A0A8B8G7Q1"/>
<dbReference type="PROSITE" id="PS50102">
    <property type="entry name" value="RRM"/>
    <property type="match status" value="1"/>
</dbReference>
<dbReference type="InterPro" id="IPR012677">
    <property type="entry name" value="Nucleotide-bd_a/b_plait_sf"/>
</dbReference>
<comment type="similarity">
    <text evidence="1">Belongs to the RRM RBM42 family.</text>
</comment>
<keyword evidence="3 5" id="KW-0694">RNA-binding</keyword>
<evidence type="ECO:0000313" key="7">
    <source>
        <dbReference type="Proteomes" id="UP000694846"/>
    </source>
</evidence>
<gene>
    <name evidence="8" type="primary">LOC112689323</name>
</gene>
<dbReference type="InterPro" id="IPR034215">
    <property type="entry name" value="RBM42_RRM"/>
</dbReference>
<dbReference type="PANTHER" id="PTHR47640:SF11">
    <property type="entry name" value="RNA-BINDING PROTEIN 42"/>
    <property type="match status" value="1"/>
</dbReference>
<dbReference type="RefSeq" id="XP_025418755.1">
    <property type="nucleotide sequence ID" value="XM_025562970.1"/>
</dbReference>
<protein>
    <recommendedName>
        <fullName evidence="2">RNA-binding protein 42</fullName>
    </recommendedName>
    <alternativeName>
        <fullName evidence="4">RNA-binding motif protein 42</fullName>
    </alternativeName>
</protein>
<dbReference type="SUPFAM" id="SSF54928">
    <property type="entry name" value="RNA-binding domain, RBD"/>
    <property type="match status" value="1"/>
</dbReference>
<dbReference type="SMART" id="SM00360">
    <property type="entry name" value="RRM"/>
    <property type="match status" value="1"/>
</dbReference>
<evidence type="ECO:0000256" key="4">
    <source>
        <dbReference type="ARBA" id="ARBA00030574"/>
    </source>
</evidence>
<evidence type="ECO:0000313" key="8">
    <source>
        <dbReference type="RefSeq" id="XP_025418755.1"/>
    </source>
</evidence>
<dbReference type="Proteomes" id="UP000694846">
    <property type="component" value="Unplaced"/>
</dbReference>
<dbReference type="Gene3D" id="3.30.70.330">
    <property type="match status" value="1"/>
</dbReference>
<evidence type="ECO:0000256" key="2">
    <source>
        <dbReference type="ARBA" id="ARBA00015192"/>
    </source>
</evidence>
<dbReference type="OrthoDB" id="1749473at2759"/>
<evidence type="ECO:0000256" key="3">
    <source>
        <dbReference type="ARBA" id="ARBA00022884"/>
    </source>
</evidence>
<evidence type="ECO:0000256" key="1">
    <source>
        <dbReference type="ARBA" id="ARBA00007408"/>
    </source>
</evidence>
<dbReference type="InterPro" id="IPR000504">
    <property type="entry name" value="RRM_dom"/>
</dbReference>
<dbReference type="GeneID" id="112689323"/>
<evidence type="ECO:0000259" key="6">
    <source>
        <dbReference type="PROSITE" id="PS50102"/>
    </source>
</evidence>
<evidence type="ECO:0000256" key="5">
    <source>
        <dbReference type="PROSITE-ProRule" id="PRU00176"/>
    </source>
</evidence>
<dbReference type="CDD" id="cd12383">
    <property type="entry name" value="RRM_RBM42"/>
    <property type="match status" value="1"/>
</dbReference>